<protein>
    <submittedName>
        <fullName evidence="1">Uncharacterized protein</fullName>
    </submittedName>
</protein>
<proteinExistence type="predicted"/>
<name>A0A8J2NRC5_9HEXA</name>
<dbReference type="AlphaFoldDB" id="A0A8J2NRC5"/>
<dbReference type="EMBL" id="CAJVCH010008394">
    <property type="protein sequence ID" value="CAG7663334.1"/>
    <property type="molecule type" value="Genomic_DNA"/>
</dbReference>
<dbReference type="Proteomes" id="UP000708208">
    <property type="component" value="Unassembled WGS sequence"/>
</dbReference>
<reference evidence="1" key="1">
    <citation type="submission" date="2021-06" db="EMBL/GenBank/DDBJ databases">
        <authorList>
            <person name="Hodson N. C."/>
            <person name="Mongue J. A."/>
            <person name="Jaron S. K."/>
        </authorList>
    </citation>
    <scope>NUCLEOTIDE SEQUENCE</scope>
</reference>
<gene>
    <name evidence="1" type="ORF">AFUS01_LOCUS1507</name>
</gene>
<accession>A0A8J2NRC5</accession>
<evidence type="ECO:0000313" key="2">
    <source>
        <dbReference type="Proteomes" id="UP000708208"/>
    </source>
</evidence>
<evidence type="ECO:0000313" key="1">
    <source>
        <dbReference type="EMBL" id="CAG7663334.1"/>
    </source>
</evidence>
<sequence length="73" mass="8756">IYATVGLLYFVRLMVTINFHMVVNFGHYEFIQFWIRQLINSTRQYQSLENTKRCIDFYQMLVLQQNLQAAAFG</sequence>
<comment type="caution">
    <text evidence="1">The sequence shown here is derived from an EMBL/GenBank/DDBJ whole genome shotgun (WGS) entry which is preliminary data.</text>
</comment>
<feature type="non-terminal residue" evidence="1">
    <location>
        <position position="1"/>
    </location>
</feature>
<feature type="non-terminal residue" evidence="1">
    <location>
        <position position="73"/>
    </location>
</feature>
<organism evidence="1 2">
    <name type="scientific">Allacma fusca</name>
    <dbReference type="NCBI Taxonomy" id="39272"/>
    <lineage>
        <taxon>Eukaryota</taxon>
        <taxon>Metazoa</taxon>
        <taxon>Ecdysozoa</taxon>
        <taxon>Arthropoda</taxon>
        <taxon>Hexapoda</taxon>
        <taxon>Collembola</taxon>
        <taxon>Symphypleona</taxon>
        <taxon>Sminthuridae</taxon>
        <taxon>Allacma</taxon>
    </lineage>
</organism>
<keyword evidence="2" id="KW-1185">Reference proteome</keyword>